<evidence type="ECO:0000313" key="4">
    <source>
        <dbReference type="Proteomes" id="UP000008634"/>
    </source>
</evidence>
<sequence length="351" mass="40220">MENFKHIKVTTTSSLQNVEIVEYLEPISVNIVIGMNFFEDFLTGFRDVFGGKSNTYTKSLEKINEEAIIELKRRAHYLNANYVIGLSIDNDEISAQGKSMLMVTAMGTAVRVAGKAKNVIKNSTSINLEAFEQLSLKARLLASAEKDELILTENKWNQIIENQVSELIPFLLTKLTNNLSQFDVKENIKLFFDSLEREDTIKQIFNFLEENEDRDLEYVLEVIQELHMVDYTKNLKLLTSKKPYLNTLGASIAGMHKKAYYTADIKLIQETIMVLEEKFPVKANFLRSKESFSDKEIDVWKCECGTENNLERETCRACKTDIHGLKDATINLKEIKEGLIFKLALLEKNFV</sequence>
<dbReference type="eggNOG" id="COG0393">
    <property type="taxonomic scope" value="Bacteria"/>
</dbReference>
<dbReference type="AlphaFoldDB" id="E6XBQ0"/>
<name>E6XBQ0_CELAD</name>
<keyword evidence="4" id="KW-1185">Reference proteome</keyword>
<evidence type="ECO:0000256" key="2">
    <source>
        <dbReference type="HAMAP-Rule" id="MF_00338"/>
    </source>
</evidence>
<gene>
    <name evidence="3" type="ordered locus">Celal_0546</name>
</gene>
<reference evidence="3 4" key="1">
    <citation type="journal article" date="2010" name="Stand. Genomic Sci.">
        <title>Complete genome sequence of Cellulophaga algicola type strain (IC166).</title>
        <authorList>
            <person name="Abt B."/>
            <person name="Lu M."/>
            <person name="Misra M."/>
            <person name="Han C."/>
            <person name="Nolan M."/>
            <person name="Lucas S."/>
            <person name="Hammon N."/>
            <person name="Deshpande S."/>
            <person name="Cheng J.F."/>
            <person name="Tapia R."/>
            <person name="Goodwin L."/>
            <person name="Pitluck S."/>
            <person name="Liolios K."/>
            <person name="Pagani I."/>
            <person name="Ivanova N."/>
            <person name="Mavromatis K."/>
            <person name="Ovchinikova G."/>
            <person name="Pati A."/>
            <person name="Chen A."/>
            <person name="Palaniappan K."/>
            <person name="Land M."/>
            <person name="Hauser L."/>
            <person name="Chang Y.J."/>
            <person name="Jeffries C.D."/>
            <person name="Detter J.C."/>
            <person name="Brambilla E."/>
            <person name="Rohde M."/>
            <person name="Tindall B.J."/>
            <person name="Goker M."/>
            <person name="Woyke T."/>
            <person name="Bristow J."/>
            <person name="Eisen J.A."/>
            <person name="Markowitz V."/>
            <person name="Hugenholtz P."/>
            <person name="Kyrpides N.C."/>
            <person name="Klenk H.P."/>
            <person name="Lapidus A."/>
        </authorList>
    </citation>
    <scope>NUCLEOTIDE SEQUENCE [LARGE SCALE GENOMIC DNA]</scope>
    <source>
        <strain evidence="4">DSM 14237 / IC166 / ACAM 630</strain>
    </source>
</reference>
<dbReference type="OrthoDB" id="9796448at2"/>
<dbReference type="PANTHER" id="PTHR34068:SF1">
    <property type="entry name" value="UPF0145 PROTEIN YBJQ"/>
    <property type="match status" value="1"/>
</dbReference>
<dbReference type="Gene3D" id="3.30.110.70">
    <property type="entry name" value="Hypothetical protein apc22750. Chain B"/>
    <property type="match status" value="1"/>
</dbReference>
<dbReference type="STRING" id="688270.Celal_0546"/>
<evidence type="ECO:0000313" key="3">
    <source>
        <dbReference type="EMBL" id="ADV47885.1"/>
    </source>
</evidence>
<proteinExistence type="inferred from homology"/>
<dbReference type="RefSeq" id="WP_013549380.1">
    <property type="nucleotide sequence ID" value="NC_014934.1"/>
</dbReference>
<evidence type="ECO:0000256" key="1">
    <source>
        <dbReference type="ARBA" id="ARBA00010751"/>
    </source>
</evidence>
<dbReference type="SUPFAM" id="SSF117782">
    <property type="entry name" value="YbjQ-like"/>
    <property type="match status" value="1"/>
</dbReference>
<dbReference type="PANTHER" id="PTHR34068">
    <property type="entry name" value="UPF0145 PROTEIN YBJQ"/>
    <property type="match status" value="1"/>
</dbReference>
<organism evidence="3 4">
    <name type="scientific">Cellulophaga algicola (strain DSM 14237 / IC166 / ACAM 630)</name>
    <dbReference type="NCBI Taxonomy" id="688270"/>
    <lineage>
        <taxon>Bacteria</taxon>
        <taxon>Pseudomonadati</taxon>
        <taxon>Bacteroidota</taxon>
        <taxon>Flavobacteriia</taxon>
        <taxon>Flavobacteriales</taxon>
        <taxon>Flavobacteriaceae</taxon>
        <taxon>Cellulophaga</taxon>
    </lineage>
</organism>
<accession>E6XBQ0</accession>
<comment type="similarity">
    <text evidence="1 2">Belongs to the UPF0145 family.</text>
</comment>
<dbReference type="InterPro" id="IPR002765">
    <property type="entry name" value="UPF0145_YbjQ-like"/>
</dbReference>
<dbReference type="HAMAP" id="MF_00338">
    <property type="entry name" value="UPF0145"/>
    <property type="match status" value="1"/>
</dbReference>
<dbReference type="HOGENOM" id="CLU_813417_0_0_10"/>
<dbReference type="EMBL" id="CP002453">
    <property type="protein sequence ID" value="ADV47885.1"/>
    <property type="molecule type" value="Genomic_DNA"/>
</dbReference>
<dbReference type="KEGG" id="cao:Celal_0546"/>
<protein>
    <recommendedName>
        <fullName evidence="2">UPF0145 protein Celal_0546</fullName>
    </recommendedName>
</protein>
<dbReference type="InterPro" id="IPR035439">
    <property type="entry name" value="UPF0145_dom_sf"/>
</dbReference>
<dbReference type="Pfam" id="PF01906">
    <property type="entry name" value="YbjQ_1"/>
    <property type="match status" value="1"/>
</dbReference>
<dbReference type="Proteomes" id="UP000008634">
    <property type="component" value="Chromosome"/>
</dbReference>